<sequence>MMCILASKEIHGPIIKLWNFLEYDINKTNNTTPKFKAKPIIVSGKIGKEIKTPLIVNSTALICIKTSNLTIKATIP</sequence>
<evidence type="ECO:0000313" key="1">
    <source>
        <dbReference type="EMBL" id="MPN29477.1"/>
    </source>
</evidence>
<reference evidence="1" key="1">
    <citation type="submission" date="2019-08" db="EMBL/GenBank/DDBJ databases">
        <authorList>
            <person name="Kucharzyk K."/>
            <person name="Murdoch R.W."/>
            <person name="Higgins S."/>
            <person name="Loffler F."/>
        </authorList>
    </citation>
    <scope>NUCLEOTIDE SEQUENCE</scope>
</reference>
<dbReference type="AlphaFoldDB" id="A0A645GRE5"/>
<proteinExistence type="predicted"/>
<name>A0A645GRE5_9ZZZZ</name>
<dbReference type="EMBL" id="VSSQ01080195">
    <property type="protein sequence ID" value="MPN29477.1"/>
    <property type="molecule type" value="Genomic_DNA"/>
</dbReference>
<gene>
    <name evidence="1" type="ORF">SDC9_176930</name>
</gene>
<protein>
    <submittedName>
        <fullName evidence="1">Uncharacterized protein</fullName>
    </submittedName>
</protein>
<accession>A0A645GRE5</accession>
<comment type="caution">
    <text evidence="1">The sequence shown here is derived from an EMBL/GenBank/DDBJ whole genome shotgun (WGS) entry which is preliminary data.</text>
</comment>
<organism evidence="1">
    <name type="scientific">bioreactor metagenome</name>
    <dbReference type="NCBI Taxonomy" id="1076179"/>
    <lineage>
        <taxon>unclassified sequences</taxon>
        <taxon>metagenomes</taxon>
        <taxon>ecological metagenomes</taxon>
    </lineage>
</organism>